<dbReference type="Proteomes" id="UP000557217">
    <property type="component" value="Unassembled WGS sequence"/>
</dbReference>
<feature type="non-terminal residue" evidence="1">
    <location>
        <position position="44"/>
    </location>
</feature>
<comment type="caution">
    <text evidence="1">The sequence shown here is derived from an EMBL/GenBank/DDBJ whole genome shotgun (WGS) entry which is preliminary data.</text>
</comment>
<evidence type="ECO:0000313" key="2">
    <source>
        <dbReference type="Proteomes" id="UP000557217"/>
    </source>
</evidence>
<protein>
    <submittedName>
        <fullName evidence="1">Mg2+/Co2+ transporter CorC</fullName>
    </submittedName>
</protein>
<proteinExistence type="predicted"/>
<sequence length="44" mass="5209">MSHHYSIRNLLNIKDKNITFDENFCAEELIKGVQSKVFYGQLTY</sequence>
<gene>
    <name evidence="1" type="ORF">HNR36_002529</name>
</gene>
<evidence type="ECO:0000313" key="1">
    <source>
        <dbReference type="EMBL" id="MBB5150129.1"/>
    </source>
</evidence>
<accession>A0A840PUJ0</accession>
<keyword evidence="2" id="KW-1185">Reference proteome</keyword>
<reference evidence="1 2" key="1">
    <citation type="submission" date="2020-08" db="EMBL/GenBank/DDBJ databases">
        <title>Genomic Encyclopedia of Type Strains, Phase IV (KMG-IV): sequencing the most valuable type-strain genomes for metagenomic binning, comparative biology and taxonomic classification.</title>
        <authorList>
            <person name="Goeker M."/>
        </authorList>
    </citation>
    <scope>NUCLEOTIDE SEQUENCE [LARGE SCALE GENOMIC DNA]</scope>
    <source>
        <strain evidence="1 2">DSM 10633</strain>
    </source>
</reference>
<dbReference type="EMBL" id="JACHGZ010000039">
    <property type="protein sequence ID" value="MBB5150129.1"/>
    <property type="molecule type" value="Genomic_DNA"/>
</dbReference>
<dbReference type="AlphaFoldDB" id="A0A840PUJ0"/>
<name>A0A840PUJ0_URETH</name>
<organism evidence="1 2">
    <name type="scientific">Ureibacillus thermosphaericus</name>
    <dbReference type="NCBI Taxonomy" id="51173"/>
    <lineage>
        <taxon>Bacteria</taxon>
        <taxon>Bacillati</taxon>
        <taxon>Bacillota</taxon>
        <taxon>Bacilli</taxon>
        <taxon>Bacillales</taxon>
        <taxon>Caryophanaceae</taxon>
        <taxon>Ureibacillus</taxon>
    </lineage>
</organism>